<feature type="compositionally biased region" description="Basic and acidic residues" evidence="1">
    <location>
        <begin position="27"/>
        <end position="60"/>
    </location>
</feature>
<name>G9JKC1_9BACT</name>
<accession>G9JKC1</accession>
<dbReference type="EMBL" id="JN845574">
    <property type="protein sequence ID" value="AEX00099.1"/>
    <property type="molecule type" value="Genomic_DNA"/>
</dbReference>
<evidence type="ECO:0000313" key="3">
    <source>
        <dbReference type="EMBL" id="AEX00099.1"/>
    </source>
</evidence>
<keyword evidence="2" id="KW-0472">Membrane</keyword>
<proteinExistence type="predicted"/>
<reference evidence="3" key="1">
    <citation type="journal article" date="2011" name="Science">
        <title>A cultured greigite-producing magnetotactic bacterium in a novel group of sulfate-reducing bacteria.</title>
        <authorList>
            <person name="Lefevre C.T."/>
            <person name="Menguy N."/>
            <person name="Abreu F."/>
            <person name="Lins U."/>
            <person name="Posfai M."/>
            <person name="Prozorov T."/>
            <person name="Pignol D."/>
            <person name="Frankel R.B."/>
            <person name="Bazylinski D.A."/>
        </authorList>
    </citation>
    <scope>NUCLEOTIDE SEQUENCE</scope>
    <source>
        <strain evidence="3">BW-1</strain>
    </source>
</reference>
<feature type="transmembrane region" description="Helical" evidence="2">
    <location>
        <begin position="68"/>
        <end position="88"/>
    </location>
</feature>
<evidence type="ECO:0000256" key="1">
    <source>
        <dbReference type="SAM" id="MobiDB-lite"/>
    </source>
</evidence>
<dbReference type="AlphaFoldDB" id="G9JKC1"/>
<feature type="region of interest" description="Disordered" evidence="1">
    <location>
        <begin position="1"/>
        <end position="60"/>
    </location>
</feature>
<keyword evidence="2" id="KW-1133">Transmembrane helix</keyword>
<evidence type="ECO:0000256" key="2">
    <source>
        <dbReference type="SAM" id="Phobius"/>
    </source>
</evidence>
<keyword evidence="2" id="KW-0812">Transmembrane</keyword>
<organism evidence="3">
    <name type="scientific">Desulfamplus magnetovallimortis BW-1</name>
    <dbReference type="NCBI Taxonomy" id="1073250"/>
    <lineage>
        <taxon>Bacteria</taxon>
        <taxon>Pseudomonadati</taxon>
        <taxon>Thermodesulfobacteriota</taxon>
        <taxon>Desulfobacteria</taxon>
        <taxon>Desulfobacterales</taxon>
        <taxon>Desulfobacteraceae</taxon>
        <taxon>Desulfamplus</taxon>
    </lineage>
</organism>
<sequence>MDNSRKNGTDTFLEEDVDSSMNQDDYASFKKMENDLSENRDDDFRKNSYEDHSCRSSYDDHSQMNDRTIWFIIGIVFLCLSIVLAVVYNRDKAKPDSPHAMVAAGLTRIFQIQEWKPGMGKQPLVYHPAAATTPVWRPLPSSLFTAAGG</sequence>
<protein>
    <submittedName>
        <fullName evidence="3">HMP5</fullName>
    </submittedName>
</protein>